<feature type="transmembrane region" description="Helical" evidence="1">
    <location>
        <begin position="45"/>
        <end position="64"/>
    </location>
</feature>
<comment type="caution">
    <text evidence="2">The sequence shown here is derived from an EMBL/GenBank/DDBJ whole genome shotgun (WGS) entry which is preliminary data.</text>
</comment>
<reference evidence="2 3" key="1">
    <citation type="submission" date="2017-12" db="EMBL/GenBank/DDBJ databases">
        <title>Phylogenetic diversity of female urinary microbiome.</title>
        <authorList>
            <person name="Thomas-White K."/>
            <person name="Wolfe A.J."/>
        </authorList>
    </citation>
    <scope>NUCLEOTIDE SEQUENCE [LARGE SCALE GENOMIC DNA]</scope>
    <source>
        <strain evidence="2 3">UMB0250</strain>
    </source>
</reference>
<evidence type="ECO:0000313" key="3">
    <source>
        <dbReference type="Proteomes" id="UP000234545"/>
    </source>
</evidence>
<dbReference type="EMBL" id="PKKJ01000007">
    <property type="protein sequence ID" value="PKY66052.1"/>
    <property type="molecule type" value="Genomic_DNA"/>
</dbReference>
<evidence type="ECO:0000256" key="1">
    <source>
        <dbReference type="SAM" id="Phobius"/>
    </source>
</evidence>
<dbReference type="RefSeq" id="WP_101628330.1">
    <property type="nucleotide sequence ID" value="NZ_JBCOMK010000011.1"/>
</dbReference>
<keyword evidence="1" id="KW-1133">Transmembrane helix</keyword>
<evidence type="ECO:0008006" key="4">
    <source>
        <dbReference type="Google" id="ProtNLM"/>
    </source>
</evidence>
<keyword evidence="1" id="KW-0812">Transmembrane</keyword>
<organism evidence="2 3">
    <name type="scientific">Schaalia turicensis</name>
    <dbReference type="NCBI Taxonomy" id="131111"/>
    <lineage>
        <taxon>Bacteria</taxon>
        <taxon>Bacillati</taxon>
        <taxon>Actinomycetota</taxon>
        <taxon>Actinomycetes</taxon>
        <taxon>Actinomycetales</taxon>
        <taxon>Actinomycetaceae</taxon>
        <taxon>Schaalia</taxon>
    </lineage>
</organism>
<dbReference type="InterPro" id="IPR025329">
    <property type="entry name" value="DUF4235"/>
</dbReference>
<keyword evidence="1" id="KW-0472">Membrane</keyword>
<name>A0A2I1I4J5_9ACTO</name>
<sequence>MDDLGWKIASAGAMALSALAAGKVTELGWKLVTGHDIPREDDDEAAMVSLIVFAATSAAIVAVAQRYALRGAKKWYGPRASQIED</sequence>
<proteinExistence type="predicted"/>
<dbReference type="Proteomes" id="UP000234545">
    <property type="component" value="Unassembled WGS sequence"/>
</dbReference>
<dbReference type="Pfam" id="PF14019">
    <property type="entry name" value="DUF4235"/>
    <property type="match status" value="1"/>
</dbReference>
<protein>
    <recommendedName>
        <fullName evidence="4">DUF4235 domain-containing protein</fullName>
    </recommendedName>
</protein>
<dbReference type="AlphaFoldDB" id="A0A2I1I4J5"/>
<evidence type="ECO:0000313" key="2">
    <source>
        <dbReference type="EMBL" id="PKY66052.1"/>
    </source>
</evidence>
<gene>
    <name evidence="2" type="ORF">CYJ25_06280</name>
</gene>
<accession>A0A2I1I4J5</accession>